<dbReference type="Gene3D" id="3.40.720.10">
    <property type="entry name" value="Alkaline Phosphatase, subunit A"/>
    <property type="match status" value="1"/>
</dbReference>
<dbReference type="KEGG" id="tsy:THSYN_15010"/>
<dbReference type="InterPro" id="IPR002591">
    <property type="entry name" value="Phosphodiest/P_Trfase"/>
</dbReference>
<dbReference type="PANTHER" id="PTHR10151">
    <property type="entry name" value="ECTONUCLEOTIDE PYROPHOSPHATASE/PHOSPHODIESTERASE"/>
    <property type="match status" value="1"/>
</dbReference>
<dbReference type="AlphaFoldDB" id="A0A2K8UAN9"/>
<accession>A0A2K8UAN9</accession>
<dbReference type="SUPFAM" id="SSF53649">
    <property type="entry name" value="Alkaline phosphatase-like"/>
    <property type="match status" value="1"/>
</dbReference>
<dbReference type="PANTHER" id="PTHR10151:SF120">
    <property type="entry name" value="BIS(5'-ADENOSYL)-TRIPHOSPHATASE"/>
    <property type="match status" value="1"/>
</dbReference>
<dbReference type="OrthoDB" id="9771966at2"/>
<protein>
    <submittedName>
        <fullName evidence="1">Alkaline phosphatase family protein</fullName>
    </submittedName>
</protein>
<dbReference type="Proteomes" id="UP000232638">
    <property type="component" value="Chromosome"/>
</dbReference>
<proteinExistence type="predicted"/>
<organism evidence="1 2">
    <name type="scientific">Candidatus Thiodictyon syntrophicum</name>
    <dbReference type="NCBI Taxonomy" id="1166950"/>
    <lineage>
        <taxon>Bacteria</taxon>
        <taxon>Pseudomonadati</taxon>
        <taxon>Pseudomonadota</taxon>
        <taxon>Gammaproteobacteria</taxon>
        <taxon>Chromatiales</taxon>
        <taxon>Chromatiaceae</taxon>
        <taxon>Thiodictyon</taxon>
    </lineage>
</organism>
<keyword evidence="2" id="KW-1185">Reference proteome</keyword>
<dbReference type="InterPro" id="IPR017850">
    <property type="entry name" value="Alkaline_phosphatase_core_sf"/>
</dbReference>
<reference evidence="1 2" key="1">
    <citation type="submission" date="2017-03" db="EMBL/GenBank/DDBJ databases">
        <title>Complete genome sequence of Candidatus 'Thiodictyon syntrophicum' sp. nov. strain Cad16T, a photolithoautotroph purple sulfur bacterium isolated from an alpine meromictic lake.</title>
        <authorList>
            <person name="Luedin S.M."/>
            <person name="Pothier J.F."/>
            <person name="Danza F."/>
            <person name="Storelli N."/>
            <person name="Wittwer M."/>
            <person name="Tonolla M."/>
        </authorList>
    </citation>
    <scope>NUCLEOTIDE SEQUENCE [LARGE SCALE GENOMIC DNA]</scope>
    <source>
        <strain evidence="1 2">Cad16T</strain>
    </source>
</reference>
<gene>
    <name evidence="1" type="ORF">THSYN_15010</name>
</gene>
<dbReference type="RefSeq" id="WP_100919877.1">
    <property type="nucleotide sequence ID" value="NZ_CP020370.1"/>
</dbReference>
<dbReference type="Pfam" id="PF01663">
    <property type="entry name" value="Phosphodiest"/>
    <property type="match status" value="1"/>
</dbReference>
<evidence type="ECO:0000313" key="2">
    <source>
        <dbReference type="Proteomes" id="UP000232638"/>
    </source>
</evidence>
<evidence type="ECO:0000313" key="1">
    <source>
        <dbReference type="EMBL" id="AUB82131.1"/>
    </source>
</evidence>
<name>A0A2K8UAN9_9GAMM</name>
<dbReference type="EMBL" id="CP020370">
    <property type="protein sequence ID" value="AUB82131.1"/>
    <property type="molecule type" value="Genomic_DNA"/>
</dbReference>
<dbReference type="CDD" id="cd16018">
    <property type="entry name" value="Enpp"/>
    <property type="match status" value="1"/>
</dbReference>
<sequence length="464" mass="51670">MTATPTRPLVIIDVVGLTPALLGVHTPNLNRLAADGFLATMDGVFPALTTTAQASMLTGTQPTRHGIVGNGWYFRDFAEVFFWRQSNQLVLGEKVWEGLRRERPGFTCAKLFWWYNMYSSADWSVTPRPIYPADGRKIPALYSHPLDLDRELEETLGKFPFFNFWGPKADLRSSAWIGRAAAEVFRRRRPDLSLVYLPHLDYNLQRLGPDAPAIWTDVAAIDRVAGTLIDQVRGAGAEVLVVSEYGVTQARHPVHINRVLREQGLLAVRETLGWELLDPGASRAFAVADHQVAHVYVADPADLAMVARLLGRTQGVGEVLDQAGKAAWGVDHPRSGDLVAVAEPGAWFTYYYWLDEARAPDFARTVDIHRKPGYDPVELFIDPRLRLPQLKVAWRLLQKHLGQRMLMDLIPLRPDLVRGTHGRPAANPEQGPLVIGSNRALARDRLAMTDLAELIRRHCGGAAA</sequence>
<dbReference type="GO" id="GO:0016787">
    <property type="term" value="F:hydrolase activity"/>
    <property type="evidence" value="ECO:0007669"/>
    <property type="project" value="UniProtKB-ARBA"/>
</dbReference>